<dbReference type="EMBL" id="JAUSWJ010000001">
    <property type="protein sequence ID" value="MDQ0516333.1"/>
    <property type="molecule type" value="Genomic_DNA"/>
</dbReference>
<name>A0ABU0M5Y3_9HYPH</name>
<proteinExistence type="predicted"/>
<sequence>MGFTPRDVDDMSFWEFAACVDGFNTANGAEPDVEPPTAEEYHDMVRRLG</sequence>
<dbReference type="RefSeq" id="WP_266279738.1">
    <property type="nucleotide sequence ID" value="NZ_JAPKNF010000001.1"/>
</dbReference>
<gene>
    <name evidence="2" type="ORF">QO015_001946</name>
</gene>
<keyword evidence="3" id="KW-1185">Reference proteome</keyword>
<evidence type="ECO:0000313" key="3">
    <source>
        <dbReference type="Proteomes" id="UP001223743"/>
    </source>
</evidence>
<reference evidence="2 3" key="1">
    <citation type="submission" date="2023-07" db="EMBL/GenBank/DDBJ databases">
        <title>Genomic Encyclopedia of Type Strains, Phase IV (KMG-IV): sequencing the most valuable type-strain genomes for metagenomic binning, comparative biology and taxonomic classification.</title>
        <authorList>
            <person name="Goeker M."/>
        </authorList>
    </citation>
    <scope>NUCLEOTIDE SEQUENCE [LARGE SCALE GENOMIC DNA]</scope>
    <source>
        <strain evidence="2 3">B1-1</strain>
    </source>
</reference>
<accession>A0ABU0M5Y3</accession>
<evidence type="ECO:0000256" key="1">
    <source>
        <dbReference type="SAM" id="MobiDB-lite"/>
    </source>
</evidence>
<feature type="compositionally biased region" description="Basic and acidic residues" evidence="1">
    <location>
        <begin position="39"/>
        <end position="49"/>
    </location>
</feature>
<evidence type="ECO:0000313" key="2">
    <source>
        <dbReference type="EMBL" id="MDQ0516333.1"/>
    </source>
</evidence>
<feature type="region of interest" description="Disordered" evidence="1">
    <location>
        <begin position="27"/>
        <end position="49"/>
    </location>
</feature>
<organism evidence="2 3">
    <name type="scientific">Kaistia geumhonensis</name>
    <dbReference type="NCBI Taxonomy" id="410839"/>
    <lineage>
        <taxon>Bacteria</taxon>
        <taxon>Pseudomonadati</taxon>
        <taxon>Pseudomonadota</taxon>
        <taxon>Alphaproteobacteria</taxon>
        <taxon>Hyphomicrobiales</taxon>
        <taxon>Kaistiaceae</taxon>
        <taxon>Kaistia</taxon>
    </lineage>
</organism>
<dbReference type="Proteomes" id="UP001223743">
    <property type="component" value="Unassembled WGS sequence"/>
</dbReference>
<protein>
    <submittedName>
        <fullName evidence="2">Uncharacterized protein</fullName>
    </submittedName>
</protein>
<comment type="caution">
    <text evidence="2">The sequence shown here is derived from an EMBL/GenBank/DDBJ whole genome shotgun (WGS) entry which is preliminary data.</text>
</comment>